<dbReference type="InterPro" id="IPR000719">
    <property type="entry name" value="Prot_kinase_dom"/>
</dbReference>
<feature type="compositionally biased region" description="Polar residues" evidence="6">
    <location>
        <begin position="40"/>
        <end position="53"/>
    </location>
</feature>
<dbReference type="InterPro" id="IPR042095">
    <property type="entry name" value="SUMF_sf"/>
</dbReference>
<dbReference type="SUPFAM" id="SSF56436">
    <property type="entry name" value="C-type lectin-like"/>
    <property type="match status" value="1"/>
</dbReference>
<comment type="caution">
    <text evidence="8">The sequence shown here is derived from an EMBL/GenBank/DDBJ whole genome shotgun (WGS) entry which is preliminary data.</text>
</comment>
<gene>
    <name evidence="8" type="ORF">DL240_10820</name>
</gene>
<evidence type="ECO:0000256" key="4">
    <source>
        <dbReference type="ARBA" id="ARBA00022840"/>
    </source>
</evidence>
<dbReference type="InterPro" id="IPR017441">
    <property type="entry name" value="Protein_kinase_ATP_BS"/>
</dbReference>
<dbReference type="InterPro" id="IPR005532">
    <property type="entry name" value="SUMF_dom"/>
</dbReference>
<reference evidence="8 9" key="1">
    <citation type="submission" date="2018-05" db="EMBL/GenBank/DDBJ databases">
        <title>Lujinxingia marina gen. nov. sp. nov., a new facultative anaerobic member of the class Deltaproteobacteria, and proposal of Lujinxingaceae fam. nov.</title>
        <authorList>
            <person name="Li C.-M."/>
        </authorList>
    </citation>
    <scope>NUCLEOTIDE SEQUENCE [LARGE SCALE GENOMIC DNA]</scope>
    <source>
        <strain evidence="8 9">B210</strain>
    </source>
</reference>
<dbReference type="PROSITE" id="PS50011">
    <property type="entry name" value="PROTEIN_KINASE_DOM"/>
    <property type="match status" value="1"/>
</dbReference>
<evidence type="ECO:0000256" key="3">
    <source>
        <dbReference type="ARBA" id="ARBA00022777"/>
    </source>
</evidence>
<dbReference type="PANTHER" id="PTHR43289:SF6">
    <property type="entry name" value="SERINE_THREONINE-PROTEIN KINASE NEKL-3"/>
    <property type="match status" value="1"/>
</dbReference>
<dbReference type="EMBL" id="QHKO01000004">
    <property type="protein sequence ID" value="RAL22334.1"/>
    <property type="molecule type" value="Genomic_DNA"/>
</dbReference>
<keyword evidence="3 8" id="KW-0418">Kinase</keyword>
<evidence type="ECO:0000256" key="1">
    <source>
        <dbReference type="ARBA" id="ARBA00022679"/>
    </source>
</evidence>
<sequence length="877" mass="98405">MIYSDASSDRNQAALAGLPHLDTLLLWYDRMSDHDARQVSPRSSHETLTQAPAPTNPRVPALTSPFQRRASSCSATHIAPLRVGQPLGRYINMGMLGRGGSGEIYRVRDPRLNRRLVLKVIRPDRLDDPTALARFVDEAQLTSQLDHPGIVPVHELGQLDDGRIFFAMREVRGRTLSQVIAERHQEYAELPPQQRDWDRTFRSLISIFLRVCEPIAYAHSRGILHRDLKPSNIMVGDYGEVQVLDWGLAKVCGHEPDHAQEFAQAPVTTDRHRDASFETHEGSIVGTPAFMSPEQARGEHDRLGPASDVYSLGAILFNVLDGHSPFEGTNASAIILQVMNGVDRTPGTALGAPTELIDLCLRAMSPEAEHRPADAAELARVISDWRDGANRRQQALHLVAQADELLPRHHAIGQRADELRREARQRLDQLRPTAPVEEKRAAWELEEEAYFLDRQGGAVRAQAIRHLESALAHVPELAEAHDRLAGIYQRDHARAELERDLARATSMEVFIRAHNTGRFDDYLTGHGQLNIWTDPPGARVEIFRYVQKDRRLIPGLKRFLGFTPLVDVELAMGSYLITLNAAGRQQVRYPVVIERQGRWTGQAPGATRPRQIELPFTDELHDDEIYVPPGYFWQGGDPLVATSPPRKARWVEGFVIRRHPVTHAQYLDFLNALVEKNLDHEAEARRPRGSLQSDTSDGVPLYELAPHGGYCLHRHQPDDVARWPVTHISWNDARAFAAWEAARTRQPWRLPTEAEWEKAARGVDGRFYPWGDYLDPTWCKMLHSPERTPAPIDAFPDDTSPYGLRGAAGNVRDWCADILAEGEPGEGDPGARAYRGGSWFSSAENCRLASREVRPPDATSVGTGFRLARDFGRSKRS</sequence>
<feature type="binding site" evidence="5">
    <location>
        <position position="119"/>
    </location>
    <ligand>
        <name>ATP</name>
        <dbReference type="ChEBI" id="CHEBI:30616"/>
    </ligand>
</feature>
<evidence type="ECO:0000256" key="2">
    <source>
        <dbReference type="ARBA" id="ARBA00022741"/>
    </source>
</evidence>
<keyword evidence="9" id="KW-1185">Reference proteome</keyword>
<dbReference type="GO" id="GO:0004674">
    <property type="term" value="F:protein serine/threonine kinase activity"/>
    <property type="evidence" value="ECO:0007669"/>
    <property type="project" value="TreeGrafter"/>
</dbReference>
<dbReference type="Pfam" id="PF03781">
    <property type="entry name" value="FGE-sulfatase"/>
    <property type="match status" value="1"/>
</dbReference>
<name>A0A328C7E5_9DELT</name>
<dbReference type="CDD" id="cd14014">
    <property type="entry name" value="STKc_PknB_like"/>
    <property type="match status" value="1"/>
</dbReference>
<evidence type="ECO:0000256" key="5">
    <source>
        <dbReference type="PROSITE-ProRule" id="PRU10141"/>
    </source>
</evidence>
<dbReference type="InterPro" id="IPR008271">
    <property type="entry name" value="Ser/Thr_kinase_AS"/>
</dbReference>
<feature type="domain" description="Protein kinase" evidence="7">
    <location>
        <begin position="90"/>
        <end position="386"/>
    </location>
</feature>
<keyword evidence="1" id="KW-0808">Transferase</keyword>
<dbReference type="PROSITE" id="PS00108">
    <property type="entry name" value="PROTEIN_KINASE_ST"/>
    <property type="match status" value="1"/>
</dbReference>
<dbReference type="PANTHER" id="PTHR43289">
    <property type="entry name" value="MITOGEN-ACTIVATED PROTEIN KINASE KINASE KINASE 20-RELATED"/>
    <property type="match status" value="1"/>
</dbReference>
<keyword evidence="4 5" id="KW-0067">ATP-binding</keyword>
<evidence type="ECO:0000313" key="9">
    <source>
        <dbReference type="Proteomes" id="UP000249169"/>
    </source>
</evidence>
<dbReference type="Gene3D" id="1.10.510.10">
    <property type="entry name" value="Transferase(Phosphotransferase) domain 1"/>
    <property type="match status" value="1"/>
</dbReference>
<dbReference type="InterPro" id="IPR011009">
    <property type="entry name" value="Kinase-like_dom_sf"/>
</dbReference>
<feature type="region of interest" description="Disordered" evidence="6">
    <location>
        <begin position="37"/>
        <end position="59"/>
    </location>
</feature>
<dbReference type="PROSITE" id="PS00107">
    <property type="entry name" value="PROTEIN_KINASE_ATP"/>
    <property type="match status" value="1"/>
</dbReference>
<dbReference type="Gene3D" id="3.90.1580.10">
    <property type="entry name" value="paralog of FGE (formylglycine-generating enzyme)"/>
    <property type="match status" value="1"/>
</dbReference>
<dbReference type="GO" id="GO:0005524">
    <property type="term" value="F:ATP binding"/>
    <property type="evidence" value="ECO:0007669"/>
    <property type="project" value="UniProtKB-UniRule"/>
</dbReference>
<proteinExistence type="predicted"/>
<dbReference type="InterPro" id="IPR016187">
    <property type="entry name" value="CTDL_fold"/>
</dbReference>
<organism evidence="8 9">
    <name type="scientific">Lujinxingia litoralis</name>
    <dbReference type="NCBI Taxonomy" id="2211119"/>
    <lineage>
        <taxon>Bacteria</taxon>
        <taxon>Deltaproteobacteria</taxon>
        <taxon>Bradymonadales</taxon>
        <taxon>Lujinxingiaceae</taxon>
        <taxon>Lujinxingia</taxon>
    </lineage>
</organism>
<protein>
    <submittedName>
        <fullName evidence="8">Protein kinase</fullName>
    </submittedName>
</protein>
<evidence type="ECO:0000256" key="6">
    <source>
        <dbReference type="SAM" id="MobiDB-lite"/>
    </source>
</evidence>
<dbReference type="Gene3D" id="3.30.200.20">
    <property type="entry name" value="Phosphorylase Kinase, domain 1"/>
    <property type="match status" value="1"/>
</dbReference>
<evidence type="ECO:0000313" key="8">
    <source>
        <dbReference type="EMBL" id="RAL22334.1"/>
    </source>
</evidence>
<dbReference type="SUPFAM" id="SSF56112">
    <property type="entry name" value="Protein kinase-like (PK-like)"/>
    <property type="match status" value="1"/>
</dbReference>
<accession>A0A328C7E5</accession>
<dbReference type="Proteomes" id="UP000249169">
    <property type="component" value="Unassembled WGS sequence"/>
</dbReference>
<dbReference type="AlphaFoldDB" id="A0A328C7E5"/>
<dbReference type="Pfam" id="PF00069">
    <property type="entry name" value="Pkinase"/>
    <property type="match status" value="1"/>
</dbReference>
<keyword evidence="2 5" id="KW-0547">Nucleotide-binding</keyword>
<dbReference type="SMART" id="SM00220">
    <property type="entry name" value="S_TKc"/>
    <property type="match status" value="1"/>
</dbReference>
<evidence type="ECO:0000259" key="7">
    <source>
        <dbReference type="PROSITE" id="PS50011"/>
    </source>
</evidence>